<dbReference type="NCBIfam" id="TIGR00229">
    <property type="entry name" value="sensory_box"/>
    <property type="match status" value="1"/>
</dbReference>
<keyword evidence="5" id="KW-0418">Kinase</keyword>
<dbReference type="GO" id="GO:0005524">
    <property type="term" value="F:ATP binding"/>
    <property type="evidence" value="ECO:0007669"/>
    <property type="project" value="UniProtKB-KW"/>
</dbReference>
<dbReference type="PANTHER" id="PTHR43047:SF64">
    <property type="entry name" value="HISTIDINE KINASE CONTAINING CHEY-HOMOLOGOUS RECEIVER DOMAIN AND PAS DOMAIN-RELATED"/>
    <property type="match status" value="1"/>
</dbReference>
<sequence length="903" mass="101138">MPSGTSTIVSILIFLFIGTAALLVIFQLVFLIRFKHLQRRYSKAILATKAGVWEWAPQSKKFYISSEFFAQFGFGEENVPNNIQGWLAYLKKEDRPVFDEWSAAILTQQINQTTPQSLRFRVDDINGESQWLEMRGSVTRWDSRRRVQCIVGTLEQVNHLVATEKELISARENARRRELILSSLLNNIPDPVWSKDQDGHYLDCNDAFSTFNNLQRDQVKGKTDQELNLDGNGQYYQDRDNQALQRGETLHEHCWGTAADGSGQRLFEVYRVPIKEPSLNFKGVLGIARDITERNSLISELKLFKSFADNSAQGFGMATLNGDMSYLNKKMRDLLCVSDDVPLKDLNYLAFYPSKSQLFLTNTVIPYVKEHGVWEGELQAQSMDGRVFETYETYFILRNDEGDAISFGDIMSDISDQKNVSAQLENAKQAAEQASQAKSNFLANMSHEIRTPLNAIIGYAQLIREDMTLTGVAKTRFQAIEGAGERLLALINDILDIARIESGRMVLHCQKVSLRKEILQVVKLLQGQAQKKGLQLSADLDMPAELLVWIDPVKFHQVLTNLVGNAVKFTATGSVTVTSHYEDDLLELVISDTGPGIDNTQMDSLFTPFVQGEAGQREGGTGLGLALSHTLVKLMGGSLAIQSPPSGGTRVTVMMPISDMTEEVTLEYSAFEAGSHSRLSHPISVLVAEDDDWSRDILVSLLEKAGCQIIEAEDGEIAIERFKKYRPEMVMTDIRMPNKSGRDLLKAIQNLDPDNKIPVIAVTASTMTHELAELKKDGFWQVIAKPYKVEEVYEALVSHMDVRFVPIFDDHKEAALASSLSKTAECQQAVMADQDWQEIYRAAKSGDINKTNEVVQRLSEQLPASQRRDITQALDTFDLELVEQLIVDFHPDVLLSGGDSSPL</sequence>
<evidence type="ECO:0000259" key="9">
    <source>
        <dbReference type="PROSITE" id="PS50109"/>
    </source>
</evidence>
<evidence type="ECO:0000256" key="6">
    <source>
        <dbReference type="PROSITE-ProRule" id="PRU00169"/>
    </source>
</evidence>
<dbReference type="InterPro" id="IPR001789">
    <property type="entry name" value="Sig_transdc_resp-reg_receiver"/>
</dbReference>
<feature type="transmembrane region" description="Helical" evidence="8">
    <location>
        <begin position="6"/>
        <end position="32"/>
    </location>
</feature>
<dbReference type="Gene3D" id="3.40.50.2300">
    <property type="match status" value="1"/>
</dbReference>
<keyword evidence="13" id="KW-0067">ATP-binding</keyword>
<dbReference type="SMART" id="SM00448">
    <property type="entry name" value="REC"/>
    <property type="match status" value="1"/>
</dbReference>
<feature type="modified residue" description="4-aspartylphosphate" evidence="6">
    <location>
        <position position="733"/>
    </location>
</feature>
<dbReference type="Pfam" id="PF00072">
    <property type="entry name" value="Response_reg"/>
    <property type="match status" value="1"/>
</dbReference>
<dbReference type="InterPro" id="IPR036097">
    <property type="entry name" value="HisK_dim/P_sf"/>
</dbReference>
<dbReference type="SUPFAM" id="SSF55785">
    <property type="entry name" value="PYP-like sensor domain (PAS domain)"/>
    <property type="match status" value="3"/>
</dbReference>
<dbReference type="InterPro" id="IPR004358">
    <property type="entry name" value="Sig_transdc_His_kin-like_C"/>
</dbReference>
<dbReference type="InterPro" id="IPR036890">
    <property type="entry name" value="HATPase_C_sf"/>
</dbReference>
<dbReference type="InterPro" id="IPR000014">
    <property type="entry name" value="PAS"/>
</dbReference>
<dbReference type="Gene3D" id="1.10.287.130">
    <property type="match status" value="1"/>
</dbReference>
<dbReference type="InterPro" id="IPR000700">
    <property type="entry name" value="PAS-assoc_C"/>
</dbReference>
<name>A0ABU9GB01_9GAMM</name>
<dbReference type="PROSITE" id="PS50113">
    <property type="entry name" value="PAC"/>
    <property type="match status" value="1"/>
</dbReference>
<dbReference type="CDD" id="cd00082">
    <property type="entry name" value="HisKA"/>
    <property type="match status" value="1"/>
</dbReference>
<proteinExistence type="predicted"/>
<dbReference type="PRINTS" id="PR00344">
    <property type="entry name" value="BCTRLSENSOR"/>
</dbReference>
<keyword evidence="13" id="KW-0547">Nucleotide-binding</keyword>
<dbReference type="PROSITE" id="PS50110">
    <property type="entry name" value="RESPONSE_REGULATORY"/>
    <property type="match status" value="1"/>
</dbReference>
<evidence type="ECO:0000256" key="8">
    <source>
        <dbReference type="SAM" id="Phobius"/>
    </source>
</evidence>
<keyword evidence="3 6" id="KW-0597">Phosphoprotein</keyword>
<feature type="domain" description="PAS" evidence="11">
    <location>
        <begin position="177"/>
        <end position="247"/>
    </location>
</feature>
<dbReference type="InterPro" id="IPR011006">
    <property type="entry name" value="CheY-like_superfamily"/>
</dbReference>
<dbReference type="SMART" id="SM00091">
    <property type="entry name" value="PAS"/>
    <property type="match status" value="3"/>
</dbReference>
<dbReference type="PROSITE" id="PS50112">
    <property type="entry name" value="PAS"/>
    <property type="match status" value="1"/>
</dbReference>
<dbReference type="InterPro" id="IPR001610">
    <property type="entry name" value="PAC"/>
</dbReference>
<evidence type="ECO:0000259" key="11">
    <source>
        <dbReference type="PROSITE" id="PS50112"/>
    </source>
</evidence>
<comment type="caution">
    <text evidence="13">The sequence shown here is derived from an EMBL/GenBank/DDBJ whole genome shotgun (WGS) entry which is preliminary data.</text>
</comment>
<dbReference type="CDD" id="cd00130">
    <property type="entry name" value="PAS"/>
    <property type="match status" value="2"/>
</dbReference>
<dbReference type="EMBL" id="JBAKAR010000012">
    <property type="protein sequence ID" value="MEL0614172.1"/>
    <property type="molecule type" value="Genomic_DNA"/>
</dbReference>
<protein>
    <recommendedName>
        <fullName evidence="2">histidine kinase</fullName>
        <ecNumber evidence="2">2.7.13.3</ecNumber>
    </recommendedName>
</protein>
<dbReference type="Gene3D" id="3.30.565.10">
    <property type="entry name" value="Histidine kinase-like ATPase, C-terminal domain"/>
    <property type="match status" value="1"/>
</dbReference>
<evidence type="ECO:0000256" key="5">
    <source>
        <dbReference type="ARBA" id="ARBA00022777"/>
    </source>
</evidence>
<evidence type="ECO:0000259" key="12">
    <source>
        <dbReference type="PROSITE" id="PS50113"/>
    </source>
</evidence>
<dbReference type="InterPro" id="IPR003661">
    <property type="entry name" value="HisK_dim/P_dom"/>
</dbReference>
<dbReference type="SUPFAM" id="SSF52172">
    <property type="entry name" value="CheY-like"/>
    <property type="match status" value="1"/>
</dbReference>
<evidence type="ECO:0000256" key="2">
    <source>
        <dbReference type="ARBA" id="ARBA00012438"/>
    </source>
</evidence>
<dbReference type="EC" id="2.7.13.3" evidence="2"/>
<evidence type="ECO:0000256" key="7">
    <source>
        <dbReference type="SAM" id="Coils"/>
    </source>
</evidence>
<dbReference type="InterPro" id="IPR013655">
    <property type="entry name" value="PAS_fold_3"/>
</dbReference>
<evidence type="ECO:0000256" key="4">
    <source>
        <dbReference type="ARBA" id="ARBA00022679"/>
    </source>
</evidence>
<feature type="coiled-coil region" evidence="7">
    <location>
        <begin position="414"/>
        <end position="444"/>
    </location>
</feature>
<dbReference type="SMART" id="SM00387">
    <property type="entry name" value="HATPase_c"/>
    <property type="match status" value="1"/>
</dbReference>
<organism evidence="13 14">
    <name type="scientific">Marinomonas arenicola</name>
    <dbReference type="NCBI Taxonomy" id="569601"/>
    <lineage>
        <taxon>Bacteria</taxon>
        <taxon>Pseudomonadati</taxon>
        <taxon>Pseudomonadota</taxon>
        <taxon>Gammaproteobacteria</taxon>
        <taxon>Oceanospirillales</taxon>
        <taxon>Oceanospirillaceae</taxon>
        <taxon>Marinomonas</taxon>
    </lineage>
</organism>
<reference evidence="13 14" key="1">
    <citation type="submission" date="2024-02" db="EMBL/GenBank/DDBJ databases">
        <title>Bacteria isolated from the canopy kelp, Nereocystis luetkeana.</title>
        <authorList>
            <person name="Pfister C.A."/>
            <person name="Younker I.T."/>
            <person name="Light S.H."/>
        </authorList>
    </citation>
    <scope>NUCLEOTIDE SEQUENCE [LARGE SCALE GENOMIC DNA]</scope>
    <source>
        <strain evidence="13 14">TI.4.07</strain>
    </source>
</reference>
<feature type="domain" description="Response regulatory" evidence="10">
    <location>
        <begin position="684"/>
        <end position="800"/>
    </location>
</feature>
<evidence type="ECO:0000259" key="10">
    <source>
        <dbReference type="PROSITE" id="PS50110"/>
    </source>
</evidence>
<feature type="domain" description="PAC" evidence="12">
    <location>
        <begin position="374"/>
        <end position="426"/>
    </location>
</feature>
<dbReference type="PANTHER" id="PTHR43047">
    <property type="entry name" value="TWO-COMPONENT HISTIDINE PROTEIN KINASE"/>
    <property type="match status" value="1"/>
</dbReference>
<dbReference type="InterPro" id="IPR005467">
    <property type="entry name" value="His_kinase_dom"/>
</dbReference>
<accession>A0ABU9GB01</accession>
<evidence type="ECO:0000256" key="1">
    <source>
        <dbReference type="ARBA" id="ARBA00000085"/>
    </source>
</evidence>
<dbReference type="SMART" id="SM00388">
    <property type="entry name" value="HisKA"/>
    <property type="match status" value="1"/>
</dbReference>
<dbReference type="InterPro" id="IPR003594">
    <property type="entry name" value="HATPase_dom"/>
</dbReference>
<dbReference type="Proteomes" id="UP001379949">
    <property type="component" value="Unassembled WGS sequence"/>
</dbReference>
<dbReference type="SUPFAM" id="SSF47384">
    <property type="entry name" value="Homodimeric domain of signal transducing histidine kinase"/>
    <property type="match status" value="1"/>
</dbReference>
<dbReference type="Pfam" id="PF00512">
    <property type="entry name" value="HisKA"/>
    <property type="match status" value="1"/>
</dbReference>
<evidence type="ECO:0000313" key="14">
    <source>
        <dbReference type="Proteomes" id="UP001379949"/>
    </source>
</evidence>
<dbReference type="Gene3D" id="3.30.450.20">
    <property type="entry name" value="PAS domain"/>
    <property type="match status" value="3"/>
</dbReference>
<dbReference type="Pfam" id="PF08448">
    <property type="entry name" value="PAS_4"/>
    <property type="match status" value="1"/>
</dbReference>
<dbReference type="InterPro" id="IPR013656">
    <property type="entry name" value="PAS_4"/>
</dbReference>
<keyword evidence="8" id="KW-0812">Transmembrane</keyword>
<dbReference type="SUPFAM" id="SSF55874">
    <property type="entry name" value="ATPase domain of HSP90 chaperone/DNA topoisomerase II/histidine kinase"/>
    <property type="match status" value="1"/>
</dbReference>
<dbReference type="RefSeq" id="WP_341567704.1">
    <property type="nucleotide sequence ID" value="NZ_JBAKAR010000012.1"/>
</dbReference>
<dbReference type="PROSITE" id="PS50109">
    <property type="entry name" value="HIS_KIN"/>
    <property type="match status" value="1"/>
</dbReference>
<keyword evidence="8" id="KW-1133">Transmembrane helix</keyword>
<keyword evidence="4" id="KW-0808">Transferase</keyword>
<keyword evidence="7" id="KW-0175">Coiled coil</keyword>
<keyword evidence="14" id="KW-1185">Reference proteome</keyword>
<comment type="catalytic activity">
    <reaction evidence="1">
        <text>ATP + protein L-histidine = ADP + protein N-phospho-L-histidine.</text>
        <dbReference type="EC" id="2.7.13.3"/>
    </reaction>
</comment>
<dbReference type="SMART" id="SM00086">
    <property type="entry name" value="PAC"/>
    <property type="match status" value="3"/>
</dbReference>
<evidence type="ECO:0000256" key="3">
    <source>
        <dbReference type="ARBA" id="ARBA00022553"/>
    </source>
</evidence>
<dbReference type="InterPro" id="IPR035965">
    <property type="entry name" value="PAS-like_dom_sf"/>
</dbReference>
<keyword evidence="8" id="KW-0472">Membrane</keyword>
<feature type="domain" description="Histidine kinase" evidence="9">
    <location>
        <begin position="444"/>
        <end position="659"/>
    </location>
</feature>
<gene>
    <name evidence="13" type="ORF">V6242_13535</name>
</gene>
<dbReference type="Pfam" id="PF02518">
    <property type="entry name" value="HATPase_c"/>
    <property type="match status" value="1"/>
</dbReference>
<dbReference type="CDD" id="cd00156">
    <property type="entry name" value="REC"/>
    <property type="match status" value="1"/>
</dbReference>
<evidence type="ECO:0000313" key="13">
    <source>
        <dbReference type="EMBL" id="MEL0614172.1"/>
    </source>
</evidence>
<dbReference type="Pfam" id="PF08447">
    <property type="entry name" value="PAS_3"/>
    <property type="match status" value="1"/>
</dbReference>